<protein>
    <submittedName>
        <fullName evidence="1">Uncharacterized protein</fullName>
    </submittedName>
</protein>
<evidence type="ECO:0000313" key="2">
    <source>
        <dbReference type="Proteomes" id="UP000308167"/>
    </source>
</evidence>
<organism evidence="1 2">
    <name type="scientific">Actinobacillus porcinus</name>
    <dbReference type="NCBI Taxonomy" id="51048"/>
    <lineage>
        <taxon>Bacteria</taxon>
        <taxon>Pseudomonadati</taxon>
        <taxon>Pseudomonadota</taxon>
        <taxon>Gammaproteobacteria</taxon>
        <taxon>Pasteurellales</taxon>
        <taxon>Pasteurellaceae</taxon>
        <taxon>Actinobacillus</taxon>
    </lineage>
</organism>
<accession>A0ABY6TI67</accession>
<sequence>MHTLKEKNRTLMLIMFDNNEKEHQLIIEYPYTNVYKILLDIFNEVNIKYDYQNMNCGNFITIKEPLTQTQIEELIGTQTLLKMGDQRCPCLNDVLSNILKRKIIKIFNIDGG</sequence>
<proteinExistence type="predicted"/>
<dbReference type="Proteomes" id="UP000308167">
    <property type="component" value="Unassembled WGS sequence"/>
</dbReference>
<comment type="caution">
    <text evidence="1">The sequence shown here is derived from an EMBL/GenBank/DDBJ whole genome shotgun (WGS) entry which is preliminary data.</text>
</comment>
<keyword evidence="2" id="KW-1185">Reference proteome</keyword>
<gene>
    <name evidence="1" type="ORF">SAMEA1410922_00629</name>
</gene>
<reference evidence="1 2" key="1">
    <citation type="submission" date="2019-05" db="EMBL/GenBank/DDBJ databases">
        <authorList>
            <consortium name="Pathogen Informatics"/>
        </authorList>
    </citation>
    <scope>NUCLEOTIDE SEQUENCE [LARGE SCALE GENOMIC DNA]</scope>
    <source>
        <strain evidence="1 2">NM319</strain>
    </source>
</reference>
<dbReference type="RefSeq" id="WP_135709476.1">
    <property type="nucleotide sequence ID" value="NZ_CABFKI010000003.1"/>
</dbReference>
<dbReference type="GeneID" id="86155033"/>
<evidence type="ECO:0000313" key="1">
    <source>
        <dbReference type="EMBL" id="VTU06880.1"/>
    </source>
</evidence>
<dbReference type="EMBL" id="CABFKI010000003">
    <property type="protein sequence ID" value="VTU06880.1"/>
    <property type="molecule type" value="Genomic_DNA"/>
</dbReference>
<name>A0ABY6TI67_9PAST</name>